<proteinExistence type="predicted"/>
<name>A0AA37UU38_9MICO</name>
<feature type="transmembrane region" description="Helical" evidence="1">
    <location>
        <begin position="62"/>
        <end position="81"/>
    </location>
</feature>
<evidence type="ECO:0000313" key="3">
    <source>
        <dbReference type="Proteomes" id="UP001157160"/>
    </source>
</evidence>
<protein>
    <recommendedName>
        <fullName evidence="4">DUF805 domain-containing protein</fullName>
    </recommendedName>
</protein>
<comment type="caution">
    <text evidence="2">The sequence shown here is derived from an EMBL/GenBank/DDBJ whole genome shotgun (WGS) entry which is preliminary data.</text>
</comment>
<keyword evidence="3" id="KW-1185">Reference proteome</keyword>
<sequence length="126" mass="13412">MSFGAAIAAFFRGYAEFTGTSRRSEFWWAILFTVLVSAGLGIVSGGLVTGPAAVERFGATDSWAVSLWSLVTLVPTLAITVRRLRDAGYGWPFAFFLLVPLVGLAFIAYLCAQPTRAADTPDAAAD</sequence>
<dbReference type="PANTHER" id="PTHR34980:SF2">
    <property type="entry name" value="INNER MEMBRANE PROTEIN YHAH-RELATED"/>
    <property type="match status" value="1"/>
</dbReference>
<feature type="transmembrane region" description="Helical" evidence="1">
    <location>
        <begin position="93"/>
        <end position="112"/>
    </location>
</feature>
<dbReference type="AlphaFoldDB" id="A0AA37UU38"/>
<keyword evidence="1" id="KW-0812">Transmembrane</keyword>
<feature type="transmembrane region" description="Helical" evidence="1">
    <location>
        <begin position="25"/>
        <end position="50"/>
    </location>
</feature>
<organism evidence="2 3">
    <name type="scientific">Arenivirga flava</name>
    <dbReference type="NCBI Taxonomy" id="1930060"/>
    <lineage>
        <taxon>Bacteria</taxon>
        <taxon>Bacillati</taxon>
        <taxon>Actinomycetota</taxon>
        <taxon>Actinomycetes</taxon>
        <taxon>Micrococcales</taxon>
        <taxon>Microbacteriaceae</taxon>
        <taxon>Arenivirga</taxon>
    </lineage>
</organism>
<evidence type="ECO:0000256" key="1">
    <source>
        <dbReference type="SAM" id="Phobius"/>
    </source>
</evidence>
<evidence type="ECO:0008006" key="4">
    <source>
        <dbReference type="Google" id="ProtNLM"/>
    </source>
</evidence>
<keyword evidence="1" id="KW-1133">Transmembrane helix</keyword>
<keyword evidence="1" id="KW-0472">Membrane</keyword>
<evidence type="ECO:0000313" key="2">
    <source>
        <dbReference type="EMBL" id="GMA28552.1"/>
    </source>
</evidence>
<dbReference type="Pfam" id="PF05656">
    <property type="entry name" value="DUF805"/>
    <property type="match status" value="1"/>
</dbReference>
<dbReference type="EMBL" id="BSUL01000001">
    <property type="protein sequence ID" value="GMA28552.1"/>
    <property type="molecule type" value="Genomic_DNA"/>
</dbReference>
<dbReference type="GO" id="GO:0005886">
    <property type="term" value="C:plasma membrane"/>
    <property type="evidence" value="ECO:0007669"/>
    <property type="project" value="TreeGrafter"/>
</dbReference>
<gene>
    <name evidence="2" type="ORF">GCM10025874_18050</name>
</gene>
<accession>A0AA37UU38</accession>
<dbReference type="RefSeq" id="WP_284231879.1">
    <property type="nucleotide sequence ID" value="NZ_BSUL01000001.1"/>
</dbReference>
<reference evidence="2 3" key="1">
    <citation type="journal article" date="2014" name="Int. J. Syst. Evol. Microbiol.">
        <title>Complete genome sequence of Corynebacterium casei LMG S-19264T (=DSM 44701T), isolated from a smear-ripened cheese.</title>
        <authorList>
            <consortium name="US DOE Joint Genome Institute (JGI-PGF)"/>
            <person name="Walter F."/>
            <person name="Albersmeier A."/>
            <person name="Kalinowski J."/>
            <person name="Ruckert C."/>
        </authorList>
    </citation>
    <scope>NUCLEOTIDE SEQUENCE [LARGE SCALE GENOMIC DNA]</scope>
    <source>
        <strain evidence="2 3">NBRC 112289</strain>
    </source>
</reference>
<dbReference type="PANTHER" id="PTHR34980">
    <property type="entry name" value="INNER MEMBRANE PROTEIN-RELATED-RELATED"/>
    <property type="match status" value="1"/>
</dbReference>
<dbReference type="Proteomes" id="UP001157160">
    <property type="component" value="Unassembled WGS sequence"/>
</dbReference>
<dbReference type="InterPro" id="IPR008523">
    <property type="entry name" value="DUF805"/>
</dbReference>